<keyword evidence="3 7" id="KW-0732">Signal</keyword>
<dbReference type="EMBL" id="CP117411">
    <property type="protein sequence ID" value="WCT75322.1"/>
    <property type="molecule type" value="Genomic_DNA"/>
</dbReference>
<keyword evidence="5" id="KW-0564">Palmitate</keyword>
<dbReference type="CDD" id="cd13597">
    <property type="entry name" value="PBP2_lipoprotein_Tp32"/>
    <property type="match status" value="1"/>
</dbReference>
<evidence type="ECO:0000256" key="2">
    <source>
        <dbReference type="ARBA" id="ARBA00008973"/>
    </source>
</evidence>
<feature type="signal peptide" evidence="7">
    <location>
        <begin position="1"/>
        <end position="22"/>
    </location>
</feature>
<dbReference type="PROSITE" id="PS51257">
    <property type="entry name" value="PROKAR_LIPOPROTEIN"/>
    <property type="match status" value="1"/>
</dbReference>
<gene>
    <name evidence="8" type="ORF">PQ455_08925</name>
</gene>
<dbReference type="PIRSF" id="PIRSF002854">
    <property type="entry name" value="MetQ"/>
    <property type="match status" value="1"/>
</dbReference>
<dbReference type="InterPro" id="IPR004872">
    <property type="entry name" value="Lipoprotein_NlpA"/>
</dbReference>
<evidence type="ECO:0000256" key="4">
    <source>
        <dbReference type="ARBA" id="ARBA00023136"/>
    </source>
</evidence>
<dbReference type="Gene3D" id="3.40.190.10">
    <property type="entry name" value="Periplasmic binding protein-like II"/>
    <property type="match status" value="2"/>
</dbReference>
<evidence type="ECO:0000256" key="7">
    <source>
        <dbReference type="SAM" id="SignalP"/>
    </source>
</evidence>
<dbReference type="PANTHER" id="PTHR30429">
    <property type="entry name" value="D-METHIONINE-BINDING LIPOPROTEIN METQ"/>
    <property type="match status" value="1"/>
</dbReference>
<dbReference type="RefSeq" id="WP_273691094.1">
    <property type="nucleotide sequence ID" value="NZ_CP117411.1"/>
</dbReference>
<evidence type="ECO:0000256" key="6">
    <source>
        <dbReference type="ARBA" id="ARBA00023288"/>
    </source>
</evidence>
<comment type="subcellular location">
    <subcellularLocation>
        <location evidence="1">Membrane</location>
        <topology evidence="1">Lipid-anchor</topology>
    </subcellularLocation>
</comment>
<keyword evidence="9" id="KW-1185">Reference proteome</keyword>
<keyword evidence="6" id="KW-0449">Lipoprotein</keyword>
<comment type="similarity">
    <text evidence="2">Belongs to the NlpA lipoprotein family.</text>
</comment>
<evidence type="ECO:0000256" key="5">
    <source>
        <dbReference type="ARBA" id="ARBA00023139"/>
    </source>
</evidence>
<evidence type="ECO:0000256" key="3">
    <source>
        <dbReference type="ARBA" id="ARBA00022729"/>
    </source>
</evidence>
<reference evidence="8 9" key="1">
    <citation type="submission" date="2023-02" db="EMBL/GenBank/DDBJ databases">
        <title>Genome sequence of Sphingomonas naphthae.</title>
        <authorList>
            <person name="Kim S."/>
            <person name="Heo J."/>
            <person name="Kwon S.-W."/>
        </authorList>
    </citation>
    <scope>NUCLEOTIDE SEQUENCE [LARGE SCALE GENOMIC DNA]</scope>
    <source>
        <strain evidence="8 9">KACC 18716</strain>
    </source>
</reference>
<keyword evidence="4" id="KW-0472">Membrane</keyword>
<evidence type="ECO:0000313" key="8">
    <source>
        <dbReference type="EMBL" id="WCT75322.1"/>
    </source>
</evidence>
<organism evidence="8 9">
    <name type="scientific">Sphingomonas naphthae</name>
    <dbReference type="NCBI Taxonomy" id="1813468"/>
    <lineage>
        <taxon>Bacteria</taxon>
        <taxon>Pseudomonadati</taxon>
        <taxon>Pseudomonadota</taxon>
        <taxon>Alphaproteobacteria</taxon>
        <taxon>Sphingomonadales</taxon>
        <taxon>Sphingomonadaceae</taxon>
        <taxon>Sphingomonas</taxon>
    </lineage>
</organism>
<dbReference type="PANTHER" id="PTHR30429:SF0">
    <property type="entry name" value="METHIONINE-BINDING LIPOPROTEIN METQ"/>
    <property type="match status" value="1"/>
</dbReference>
<name>A0ABY7TQ09_9SPHN</name>
<dbReference type="Pfam" id="PF03180">
    <property type="entry name" value="Lipoprotein_9"/>
    <property type="match status" value="1"/>
</dbReference>
<accession>A0ABY7TQ09</accession>
<dbReference type="SUPFAM" id="SSF53850">
    <property type="entry name" value="Periplasmic binding protein-like II"/>
    <property type="match status" value="1"/>
</dbReference>
<dbReference type="Proteomes" id="UP001220395">
    <property type="component" value="Chromosome"/>
</dbReference>
<evidence type="ECO:0000256" key="1">
    <source>
        <dbReference type="ARBA" id="ARBA00004635"/>
    </source>
</evidence>
<protein>
    <submittedName>
        <fullName evidence="8">MetQ/NlpA family ABC transporter substrate-binding protein</fullName>
    </submittedName>
</protein>
<feature type="chain" id="PRO_5045347436" evidence="7">
    <location>
        <begin position="23"/>
        <end position="264"/>
    </location>
</feature>
<proteinExistence type="inferred from homology"/>
<evidence type="ECO:0000313" key="9">
    <source>
        <dbReference type="Proteomes" id="UP001220395"/>
    </source>
</evidence>
<sequence length="264" mass="27860">MNRRFLLAALATLALAGCGKPAADDANTLTVASTAVPHAEILDFIKPTLAKQGLTIEVKVFNDYVQPNVQVAEGRIPVSYFETAPYLADFNAAHGTKLVTLAGVHVEPLGGYSKKWKTTAAVPNGATVAIPSEGSNSGRALILMEKFGLLKLRPGAGATATPKDIAANPHGFVFKELEAPTLPRVLDQVDLALINTNYALDAGLNPVRDALFAEGKDSPYVNFVVGLAPAGKDPRVVKLIAALRSPAVKDFMMRKYGGAVLPAF</sequence>